<evidence type="ECO:0000313" key="3">
    <source>
        <dbReference type="WBParaSite" id="ACOC_0000066101-mRNA-1"/>
    </source>
</evidence>
<dbReference type="EMBL" id="UYYA01000074">
    <property type="protein sequence ID" value="VDM52247.1"/>
    <property type="molecule type" value="Genomic_DNA"/>
</dbReference>
<protein>
    <submittedName>
        <fullName evidence="3">SCP domain-containing protein</fullName>
    </submittedName>
</protein>
<reference evidence="3" key="1">
    <citation type="submission" date="2017-02" db="UniProtKB">
        <authorList>
            <consortium name="WormBaseParasite"/>
        </authorList>
    </citation>
    <scope>IDENTIFICATION</scope>
</reference>
<proteinExistence type="predicted"/>
<keyword evidence="2" id="KW-1185">Reference proteome</keyword>
<sequence length="98" mass="11072">MNEDGELTAEAKKFGHRSPYSSDNLHIQEVNTAFVCFGYGQEGIFHKDISESVLFVFYLKLNASTKEVPRKYDDNFVYSSPPETASPFHSNLLSDAFV</sequence>
<evidence type="ECO:0000313" key="2">
    <source>
        <dbReference type="Proteomes" id="UP000267027"/>
    </source>
</evidence>
<gene>
    <name evidence="1" type="ORF">ACOC_LOCUS662</name>
</gene>
<name>A0A0R3PAP8_ANGCS</name>
<organism evidence="3">
    <name type="scientific">Angiostrongylus costaricensis</name>
    <name type="common">Nematode worm</name>
    <dbReference type="NCBI Taxonomy" id="334426"/>
    <lineage>
        <taxon>Eukaryota</taxon>
        <taxon>Metazoa</taxon>
        <taxon>Ecdysozoa</taxon>
        <taxon>Nematoda</taxon>
        <taxon>Chromadorea</taxon>
        <taxon>Rhabditida</taxon>
        <taxon>Rhabditina</taxon>
        <taxon>Rhabditomorpha</taxon>
        <taxon>Strongyloidea</taxon>
        <taxon>Metastrongylidae</taxon>
        <taxon>Angiostrongylus</taxon>
    </lineage>
</organism>
<dbReference type="Proteomes" id="UP000267027">
    <property type="component" value="Unassembled WGS sequence"/>
</dbReference>
<dbReference type="WBParaSite" id="ACOC_0000066101-mRNA-1">
    <property type="protein sequence ID" value="ACOC_0000066101-mRNA-1"/>
    <property type="gene ID" value="ACOC_0000066101"/>
</dbReference>
<evidence type="ECO:0000313" key="1">
    <source>
        <dbReference type="EMBL" id="VDM52247.1"/>
    </source>
</evidence>
<accession>A0A0R3PAP8</accession>
<dbReference type="AlphaFoldDB" id="A0A0R3PAP8"/>
<reference evidence="1 2" key="2">
    <citation type="submission" date="2018-11" db="EMBL/GenBank/DDBJ databases">
        <authorList>
            <consortium name="Pathogen Informatics"/>
        </authorList>
    </citation>
    <scope>NUCLEOTIDE SEQUENCE [LARGE SCALE GENOMIC DNA]</scope>
    <source>
        <strain evidence="1 2">Costa Rica</strain>
    </source>
</reference>